<keyword evidence="2" id="KW-0812">Transmembrane</keyword>
<keyword evidence="3" id="KW-0732">Signal</keyword>
<dbReference type="OrthoDB" id="10015491at2759"/>
<dbReference type="InterPro" id="IPR013783">
    <property type="entry name" value="Ig-like_fold"/>
</dbReference>
<dbReference type="Pfam" id="PF08205">
    <property type="entry name" value="C2-set_2"/>
    <property type="match status" value="1"/>
</dbReference>
<evidence type="ECO:0000313" key="5">
    <source>
        <dbReference type="EMBL" id="PIK41214.1"/>
    </source>
</evidence>
<keyword evidence="2" id="KW-0472">Membrane</keyword>
<feature type="signal peptide" evidence="3">
    <location>
        <begin position="1"/>
        <end position="19"/>
    </location>
</feature>
<name>A0A2G8JZQ7_STIJA</name>
<reference evidence="5 6" key="1">
    <citation type="journal article" date="2017" name="PLoS Biol.">
        <title>The sea cucumber genome provides insights into morphological evolution and visceral regeneration.</title>
        <authorList>
            <person name="Zhang X."/>
            <person name="Sun L."/>
            <person name="Yuan J."/>
            <person name="Sun Y."/>
            <person name="Gao Y."/>
            <person name="Zhang L."/>
            <person name="Li S."/>
            <person name="Dai H."/>
            <person name="Hamel J.F."/>
            <person name="Liu C."/>
            <person name="Yu Y."/>
            <person name="Liu S."/>
            <person name="Lin W."/>
            <person name="Guo K."/>
            <person name="Jin S."/>
            <person name="Xu P."/>
            <person name="Storey K.B."/>
            <person name="Huan P."/>
            <person name="Zhang T."/>
            <person name="Zhou Y."/>
            <person name="Zhang J."/>
            <person name="Lin C."/>
            <person name="Li X."/>
            <person name="Xing L."/>
            <person name="Huo D."/>
            <person name="Sun M."/>
            <person name="Wang L."/>
            <person name="Mercier A."/>
            <person name="Li F."/>
            <person name="Yang H."/>
            <person name="Xiang J."/>
        </authorList>
    </citation>
    <scope>NUCLEOTIDE SEQUENCE [LARGE SCALE GENOMIC DNA]</scope>
    <source>
        <strain evidence="5">Shaxun</strain>
        <tissue evidence="5">Muscle</tissue>
    </source>
</reference>
<dbReference type="EMBL" id="MRZV01001039">
    <property type="protein sequence ID" value="PIK41214.1"/>
    <property type="molecule type" value="Genomic_DNA"/>
</dbReference>
<dbReference type="InterPro" id="IPR013162">
    <property type="entry name" value="CD80_C2-set"/>
</dbReference>
<accession>A0A2G8JZQ7</accession>
<feature type="transmembrane region" description="Helical" evidence="2">
    <location>
        <begin position="232"/>
        <end position="256"/>
    </location>
</feature>
<dbReference type="SUPFAM" id="SSF48726">
    <property type="entry name" value="Immunoglobulin"/>
    <property type="match status" value="1"/>
</dbReference>
<evidence type="ECO:0000256" key="3">
    <source>
        <dbReference type="SAM" id="SignalP"/>
    </source>
</evidence>
<dbReference type="AlphaFoldDB" id="A0A2G8JZQ7"/>
<keyword evidence="2" id="KW-1133">Transmembrane helix</keyword>
<gene>
    <name evidence="5" type="ORF">BSL78_21921</name>
</gene>
<evidence type="ECO:0000313" key="6">
    <source>
        <dbReference type="Proteomes" id="UP000230750"/>
    </source>
</evidence>
<evidence type="ECO:0000256" key="2">
    <source>
        <dbReference type="SAM" id="Phobius"/>
    </source>
</evidence>
<dbReference type="Proteomes" id="UP000230750">
    <property type="component" value="Unassembled WGS sequence"/>
</dbReference>
<dbReference type="Gene3D" id="2.60.40.10">
    <property type="entry name" value="Immunoglobulins"/>
    <property type="match status" value="2"/>
</dbReference>
<proteinExistence type="predicted"/>
<comment type="caution">
    <text evidence="5">The sequence shown here is derived from an EMBL/GenBank/DDBJ whole genome shotgun (WGS) entry which is preliminary data.</text>
</comment>
<keyword evidence="6" id="KW-1185">Reference proteome</keyword>
<feature type="domain" description="CD80-like immunoglobulin C2-set" evidence="4">
    <location>
        <begin position="125"/>
        <end position="191"/>
    </location>
</feature>
<evidence type="ECO:0000259" key="4">
    <source>
        <dbReference type="Pfam" id="PF08205"/>
    </source>
</evidence>
<protein>
    <recommendedName>
        <fullName evidence="4">CD80-like immunoglobulin C2-set domain-containing protein</fullName>
    </recommendedName>
</protein>
<evidence type="ECO:0000256" key="1">
    <source>
        <dbReference type="ARBA" id="ARBA00023157"/>
    </source>
</evidence>
<feature type="chain" id="PRO_5013836081" description="CD80-like immunoglobulin C2-set domain-containing protein" evidence="3">
    <location>
        <begin position="20"/>
        <end position="340"/>
    </location>
</feature>
<dbReference type="InterPro" id="IPR036179">
    <property type="entry name" value="Ig-like_dom_sf"/>
</dbReference>
<keyword evidence="1" id="KW-1015">Disulfide bond</keyword>
<sequence>MESIWFTLLLIFFVSGSRGSKDPIVVRLVERDSVILKCNGSATRGNKWFIDDRVIFANEISFDSLAGVSLSNYYSLSISDVTFNHQGLYECNRNYTHVSLYCHLINELSVNRHVLYYLVEDRSKALKIRCIAISSRPPASLTWVVNGEDVDASNVHNVLYKPNKERINTTDSESTLHLLPTGTHVNISCQFRGIELVSQNLTLNFILFESSDKSVSEDDSLQDDAEKKDSNLLVWSLVAVICFLLILPAFTCGLFISRNTSRCSSTDASTINNEPQPLSPSAEMMKTEYHKAVKHGYFSDHVTAPDDFPEYQEIEQPNENYNKQIYRDNPNCVYYKKITS</sequence>
<organism evidence="5 6">
    <name type="scientific">Stichopus japonicus</name>
    <name type="common">Sea cucumber</name>
    <dbReference type="NCBI Taxonomy" id="307972"/>
    <lineage>
        <taxon>Eukaryota</taxon>
        <taxon>Metazoa</taxon>
        <taxon>Echinodermata</taxon>
        <taxon>Eleutherozoa</taxon>
        <taxon>Echinozoa</taxon>
        <taxon>Holothuroidea</taxon>
        <taxon>Aspidochirotacea</taxon>
        <taxon>Aspidochirotida</taxon>
        <taxon>Stichopodidae</taxon>
        <taxon>Apostichopus</taxon>
    </lineage>
</organism>